<feature type="active site" description="Proton donor" evidence="17">
    <location>
        <position position="291"/>
    </location>
</feature>
<dbReference type="PANTHER" id="PTHR33694">
    <property type="entry name" value="UDP-3-O-ACYL-N-ACETYLGLUCOSAMINE DEACETYLASE 1, MITOCHONDRIAL-RELATED"/>
    <property type="match status" value="1"/>
</dbReference>
<keyword evidence="8 17" id="KW-0479">Metal-binding</keyword>
<comment type="subcellular location">
    <subcellularLocation>
        <location evidence="3 18">Cytoplasm</location>
    </subcellularLocation>
</comment>
<feature type="binding site" evidence="17">
    <location>
        <position position="268"/>
    </location>
    <ligand>
        <name>Zn(2+)</name>
        <dbReference type="ChEBI" id="CHEBI:29105"/>
    </ligand>
</feature>
<evidence type="ECO:0000256" key="17">
    <source>
        <dbReference type="HAMAP-Rule" id="MF_00388"/>
    </source>
</evidence>
<sequence length="466" mass="51702">MTATEFKQTTIEKEVELTGVGLHTGKSVTLNFKPAPADHGYAFQRSDLEGQPVIEASASYVTDTKRGTTLDKNGVQINTCEHVLAALVGMEIDNCLIEINSSEPPIMDGSSKFFVEALEKAGKKELDKVRKEFVVKDIISYKDEETGSEIILMPADNYQVTTMVDFGTKVLGTQNATLNKLSDFKKEISSSRTFSFLHEIEMLLDHGLIQGGDLNNAIVYVDKELSEKTMNSLKKAFNKENISIKPNGILDNLTLHHPNEAARHKLLDVIGDLALVGYRIRGKVIATKPGHYVNTQFAKKLSKIIKKEIRDNVPVVDIHAEPLMDTVKIMEVLPHRPPFLLVDKIFKLTDTEVIGLKNVTMNEPFFVGHFPGKPVMPGVLIVEAMAQNGGILVLSTVPDPENYLTFFMKMDNVKFKRMVSPGDTLIFKAELITPIRRGIAHMQAYAYANGVLCAEAELMAQISKVK</sequence>
<evidence type="ECO:0000256" key="4">
    <source>
        <dbReference type="ARBA" id="ARBA00005002"/>
    </source>
</evidence>
<feature type="binding site" evidence="17">
    <location>
        <position position="264"/>
    </location>
    <ligand>
        <name>Zn(2+)</name>
        <dbReference type="ChEBI" id="CHEBI:29105"/>
    </ligand>
</feature>
<evidence type="ECO:0000256" key="14">
    <source>
        <dbReference type="ARBA" id="ARBA00025049"/>
    </source>
</evidence>
<evidence type="ECO:0000256" key="18">
    <source>
        <dbReference type="HAMAP-Rule" id="MF_00406"/>
    </source>
</evidence>
<dbReference type="FunFam" id="3.10.129.10:FF:000001">
    <property type="entry name" value="3-hydroxyacyl-[acyl-carrier-protein] dehydratase FabZ"/>
    <property type="match status" value="1"/>
</dbReference>
<dbReference type="InterPro" id="IPR020568">
    <property type="entry name" value="Ribosomal_Su5_D2-typ_SF"/>
</dbReference>
<dbReference type="Gene3D" id="3.30.230.20">
    <property type="entry name" value="lpxc deacetylase, domain 1"/>
    <property type="match status" value="1"/>
</dbReference>
<accession>A0A3S9MZ52</accession>
<dbReference type="GO" id="GO:0046872">
    <property type="term" value="F:metal ion binding"/>
    <property type="evidence" value="ECO:0007669"/>
    <property type="project" value="UniProtKB-KW"/>
</dbReference>
<dbReference type="Gene3D" id="3.10.129.10">
    <property type="entry name" value="Hotdog Thioesterase"/>
    <property type="match status" value="1"/>
</dbReference>
<comment type="function">
    <text evidence="2 17">Catalyzes the hydrolysis of UDP-3-O-myristoyl-N-acetylglucosamine to form UDP-3-O-myristoylglucosamine and acetate, the committed step in lipid A biosynthesis.</text>
</comment>
<dbReference type="OrthoDB" id="9772788at2"/>
<evidence type="ECO:0000256" key="11">
    <source>
        <dbReference type="ARBA" id="ARBA00023098"/>
    </source>
</evidence>
<dbReference type="InterPro" id="IPR013114">
    <property type="entry name" value="FabA_FabZ"/>
</dbReference>
<comment type="pathway">
    <text evidence="4 17">Glycolipid biosynthesis; lipid IV(A) biosynthesis; lipid IV(A) from (3R)-3-hydroxytetradecanoyl-[acyl-carrier-protein] and UDP-N-acetyl-alpha-D-glucosamine: step 2/6.</text>
</comment>
<feature type="active site" evidence="18">
    <location>
        <position position="369"/>
    </location>
</feature>
<evidence type="ECO:0000256" key="5">
    <source>
        <dbReference type="ARBA" id="ARBA00022490"/>
    </source>
</evidence>
<dbReference type="GO" id="GO:0005737">
    <property type="term" value="C:cytoplasm"/>
    <property type="evidence" value="ECO:0007669"/>
    <property type="project" value="UniProtKB-SubCell"/>
</dbReference>
<comment type="cofactor">
    <cofactor evidence="1 17">
        <name>Zn(2+)</name>
        <dbReference type="ChEBI" id="CHEBI:29105"/>
    </cofactor>
</comment>
<keyword evidence="6 17" id="KW-0444">Lipid biosynthesis</keyword>
<comment type="catalytic activity">
    <reaction evidence="18">
        <text>a (3R)-hydroxyacyl-[ACP] = a (2E)-enoyl-[ACP] + H2O</text>
        <dbReference type="Rhea" id="RHEA:13097"/>
        <dbReference type="Rhea" id="RHEA-COMP:9925"/>
        <dbReference type="Rhea" id="RHEA-COMP:9945"/>
        <dbReference type="ChEBI" id="CHEBI:15377"/>
        <dbReference type="ChEBI" id="CHEBI:78784"/>
        <dbReference type="ChEBI" id="CHEBI:78827"/>
        <dbReference type="EC" id="4.2.1.59"/>
    </reaction>
</comment>
<dbReference type="PANTHER" id="PTHR33694:SF1">
    <property type="entry name" value="UDP-3-O-ACYL-N-ACETYLGLUCOSAMINE DEACETYLASE 1, MITOCHONDRIAL-RELATED"/>
    <property type="match status" value="1"/>
</dbReference>
<gene>
    <name evidence="18" type="primary">fabZ</name>
    <name evidence="17" type="synonym">lpxC</name>
    <name evidence="19" type="ORF">EJ995_09230</name>
</gene>
<dbReference type="NCBIfam" id="TIGR01750">
    <property type="entry name" value="fabZ"/>
    <property type="match status" value="1"/>
</dbReference>
<evidence type="ECO:0000256" key="2">
    <source>
        <dbReference type="ARBA" id="ARBA00002923"/>
    </source>
</evidence>
<comment type="similarity">
    <text evidence="15">In the N-terminal section; belongs to the LpxC family.</text>
</comment>
<dbReference type="Pfam" id="PF07977">
    <property type="entry name" value="FabA"/>
    <property type="match status" value="1"/>
</dbReference>
<evidence type="ECO:0000256" key="7">
    <source>
        <dbReference type="ARBA" id="ARBA00022556"/>
    </source>
</evidence>
<dbReference type="SUPFAM" id="SSF54637">
    <property type="entry name" value="Thioesterase/thiol ester dehydrase-isomerase"/>
    <property type="match status" value="1"/>
</dbReference>
<dbReference type="GO" id="GO:0009245">
    <property type="term" value="P:lipid A biosynthetic process"/>
    <property type="evidence" value="ECO:0007669"/>
    <property type="project" value="UniProtKB-UniRule"/>
</dbReference>
<keyword evidence="10 17" id="KW-0862">Zinc</keyword>
<dbReference type="HAMAP" id="MF_00388">
    <property type="entry name" value="LpxC"/>
    <property type="match status" value="1"/>
</dbReference>
<evidence type="ECO:0000256" key="15">
    <source>
        <dbReference type="ARBA" id="ARBA00061221"/>
    </source>
</evidence>
<dbReference type="NCBIfam" id="TIGR00325">
    <property type="entry name" value="lpxC"/>
    <property type="match status" value="1"/>
</dbReference>
<dbReference type="InterPro" id="IPR010084">
    <property type="entry name" value="FabZ"/>
</dbReference>
<keyword evidence="7 17" id="KW-0441">Lipid A biosynthesis</keyword>
<dbReference type="EC" id="3.5.1.108" evidence="17"/>
<dbReference type="InterPro" id="IPR029069">
    <property type="entry name" value="HotDog_dom_sf"/>
</dbReference>
<dbReference type="EC" id="4.2.1.59" evidence="18"/>
<comment type="function">
    <text evidence="14 18">Involved in unsaturated fatty acids biosynthesis. Catalyzes the dehydration of short chain beta-hydroxyacyl-ACPs and long chain saturated and unsaturated beta-hydroxyacyl-ACPs.</text>
</comment>
<dbReference type="InterPro" id="IPR011334">
    <property type="entry name" value="UDP-acyl_GlcNac_deAcase_C"/>
</dbReference>
<dbReference type="GO" id="GO:0016020">
    <property type="term" value="C:membrane"/>
    <property type="evidence" value="ECO:0007669"/>
    <property type="project" value="GOC"/>
</dbReference>
<comment type="similarity">
    <text evidence="18">Belongs to the thioester dehydratase family. FabZ subfamily.</text>
</comment>
<dbReference type="InterPro" id="IPR015870">
    <property type="entry name" value="UDP-acyl_N-AcGlcN_deAcase_N"/>
</dbReference>
<organism evidence="19 20">
    <name type="scientific">Nonlabens ponticola</name>
    <dbReference type="NCBI Taxonomy" id="2496866"/>
    <lineage>
        <taxon>Bacteria</taxon>
        <taxon>Pseudomonadati</taxon>
        <taxon>Bacteroidota</taxon>
        <taxon>Flavobacteriia</taxon>
        <taxon>Flavobacteriales</taxon>
        <taxon>Flavobacteriaceae</taxon>
        <taxon>Nonlabens</taxon>
    </lineage>
</organism>
<dbReference type="EMBL" id="CP034549">
    <property type="protein sequence ID" value="AZQ44414.1"/>
    <property type="molecule type" value="Genomic_DNA"/>
</dbReference>
<reference evidence="19 20" key="1">
    <citation type="submission" date="2018-12" db="EMBL/GenBank/DDBJ databases">
        <title>Complete genome of Nonlabens sp. MJ115.</title>
        <authorList>
            <person name="Choi H.S."/>
            <person name="Jung J."/>
        </authorList>
    </citation>
    <scope>NUCLEOTIDE SEQUENCE [LARGE SCALE GENOMIC DNA]</scope>
    <source>
        <strain evidence="19 20">MJ115</strain>
    </source>
</reference>
<evidence type="ECO:0000256" key="16">
    <source>
        <dbReference type="ARBA" id="ARBA00061355"/>
    </source>
</evidence>
<comment type="similarity">
    <text evidence="16">In the C-terminal section; belongs to the thioester dehydratase family.</text>
</comment>
<evidence type="ECO:0000256" key="12">
    <source>
        <dbReference type="ARBA" id="ARBA00023239"/>
    </source>
</evidence>
<evidence type="ECO:0000256" key="1">
    <source>
        <dbReference type="ARBA" id="ARBA00001947"/>
    </source>
</evidence>
<feature type="binding site" evidence="17">
    <location>
        <position position="82"/>
    </location>
    <ligand>
        <name>Zn(2+)</name>
        <dbReference type="ChEBI" id="CHEBI:29105"/>
    </ligand>
</feature>
<keyword evidence="12 18" id="KW-0456">Lyase</keyword>
<keyword evidence="11 17" id="KW-0443">Lipid metabolism</keyword>
<comment type="similarity">
    <text evidence="17">Belongs to the LpxC family.</text>
</comment>
<dbReference type="AlphaFoldDB" id="A0A3S9MZ52"/>
<keyword evidence="5 18" id="KW-0963">Cytoplasm</keyword>
<evidence type="ECO:0000313" key="20">
    <source>
        <dbReference type="Proteomes" id="UP000279600"/>
    </source>
</evidence>
<evidence type="ECO:0000256" key="6">
    <source>
        <dbReference type="ARBA" id="ARBA00022516"/>
    </source>
</evidence>
<dbReference type="GO" id="GO:0019171">
    <property type="term" value="F:(3R)-hydroxyacyl-[acyl-carrier-protein] dehydratase activity"/>
    <property type="evidence" value="ECO:0007669"/>
    <property type="project" value="UniProtKB-EC"/>
</dbReference>
<dbReference type="InterPro" id="IPR004463">
    <property type="entry name" value="UDP-acyl_GlcNac_deAcase"/>
</dbReference>
<dbReference type="NCBIfam" id="NF000582">
    <property type="entry name" value="PRK00006.1"/>
    <property type="match status" value="1"/>
</dbReference>
<dbReference type="KEGG" id="noj:EJ995_09230"/>
<dbReference type="CDD" id="cd01288">
    <property type="entry name" value="FabZ"/>
    <property type="match status" value="1"/>
</dbReference>
<dbReference type="Gene3D" id="3.30.1700.10">
    <property type="entry name" value="lpxc deacetylase, domain 2"/>
    <property type="match status" value="1"/>
</dbReference>
<dbReference type="GO" id="GO:0103117">
    <property type="term" value="F:UDP-3-O-acyl-N-acetylglucosamine deacetylase activity"/>
    <property type="evidence" value="ECO:0007669"/>
    <property type="project" value="UniProtKB-UniRule"/>
</dbReference>
<evidence type="ECO:0000313" key="19">
    <source>
        <dbReference type="EMBL" id="AZQ44414.1"/>
    </source>
</evidence>
<keyword evidence="20" id="KW-1185">Reference proteome</keyword>
<dbReference type="Proteomes" id="UP000279600">
    <property type="component" value="Chromosome"/>
</dbReference>
<name>A0A3S9MZ52_9FLAO</name>
<dbReference type="NCBIfam" id="NF009667">
    <property type="entry name" value="PRK13188.1"/>
    <property type="match status" value="1"/>
</dbReference>
<keyword evidence="9 17" id="KW-0378">Hydrolase</keyword>
<dbReference type="HAMAP" id="MF_00406">
    <property type="entry name" value="FabZ"/>
    <property type="match status" value="1"/>
</dbReference>
<evidence type="ECO:0000256" key="9">
    <source>
        <dbReference type="ARBA" id="ARBA00022801"/>
    </source>
</evidence>
<dbReference type="SUPFAM" id="SSF54211">
    <property type="entry name" value="Ribosomal protein S5 domain 2-like"/>
    <property type="match status" value="2"/>
</dbReference>
<evidence type="ECO:0000256" key="13">
    <source>
        <dbReference type="ARBA" id="ARBA00024535"/>
    </source>
</evidence>
<dbReference type="GO" id="GO:0006633">
    <property type="term" value="P:fatty acid biosynthetic process"/>
    <property type="evidence" value="ECO:0007669"/>
    <property type="project" value="UniProtKB-UniRule"/>
</dbReference>
<dbReference type="UniPathway" id="UPA00359">
    <property type="reaction ID" value="UER00478"/>
</dbReference>
<dbReference type="Pfam" id="PF03331">
    <property type="entry name" value="LpxC"/>
    <property type="match status" value="2"/>
</dbReference>
<protein>
    <recommendedName>
        <fullName evidence="17 18">Multifunctional fusion protein</fullName>
    </recommendedName>
    <domain>
        <recommendedName>
            <fullName evidence="18">3-hydroxyacyl-[acyl-carrier-protein] dehydratase FabZ</fullName>
            <ecNumber evidence="18">4.2.1.59</ecNumber>
        </recommendedName>
        <alternativeName>
            <fullName evidence="18">(3R)-hydroxymyristoyl-[acyl-carrier-protein] dehydratase</fullName>
        </alternativeName>
        <alternativeName>
            <fullName evidence="18">Beta-hydroxyacyl-ACP dehydratase</fullName>
            <shortName evidence="18">(3R)-hydroxymyristoyl-ACP dehydrase</shortName>
        </alternativeName>
    </domain>
    <domain>
        <recommendedName>
            <fullName evidence="17">UDP-3-O-acyl-N-acetylglucosamine deacetylase</fullName>
            <shortName evidence="17">UDP-3-O-acyl-GlcNAc deacetylase</shortName>
            <ecNumber evidence="17">3.5.1.108</ecNumber>
        </recommendedName>
        <alternativeName>
            <fullName evidence="17">UDP-3-O-[R-3-hydroxymyristoyl]-N-acetylglucosamine deacetylase</fullName>
        </alternativeName>
    </domain>
</protein>
<evidence type="ECO:0000256" key="3">
    <source>
        <dbReference type="ARBA" id="ARBA00004496"/>
    </source>
</evidence>
<comment type="catalytic activity">
    <reaction evidence="13 17">
        <text>a UDP-3-O-[(3R)-3-hydroxyacyl]-N-acetyl-alpha-D-glucosamine + H2O = a UDP-3-O-[(3R)-3-hydroxyacyl]-alpha-D-glucosamine + acetate</text>
        <dbReference type="Rhea" id="RHEA:67816"/>
        <dbReference type="ChEBI" id="CHEBI:15377"/>
        <dbReference type="ChEBI" id="CHEBI:30089"/>
        <dbReference type="ChEBI" id="CHEBI:137740"/>
        <dbReference type="ChEBI" id="CHEBI:173225"/>
        <dbReference type="EC" id="3.5.1.108"/>
    </reaction>
</comment>
<dbReference type="RefSeq" id="WP_126447831.1">
    <property type="nucleotide sequence ID" value="NZ_CP034549.1"/>
</dbReference>
<evidence type="ECO:0000256" key="8">
    <source>
        <dbReference type="ARBA" id="ARBA00022723"/>
    </source>
</evidence>
<proteinExistence type="inferred from homology"/>
<evidence type="ECO:0000256" key="10">
    <source>
        <dbReference type="ARBA" id="ARBA00022833"/>
    </source>
</evidence>